<evidence type="ECO:0000256" key="3">
    <source>
        <dbReference type="SAM" id="SignalP"/>
    </source>
</evidence>
<dbReference type="SUPFAM" id="SSF111369">
    <property type="entry name" value="HlyD-like secretion proteins"/>
    <property type="match status" value="1"/>
</dbReference>
<reference evidence="7 8" key="1">
    <citation type="submission" date="2018-07" db="EMBL/GenBank/DDBJ databases">
        <title>Dyella tabacisoli L4-6T, whole genome shotgun sequence.</title>
        <authorList>
            <person name="Zhou X.-K."/>
            <person name="Li W.-J."/>
            <person name="Duan Y.-Q."/>
        </authorList>
    </citation>
    <scope>NUCLEOTIDE SEQUENCE [LARGE SCALE GENOMIC DNA]</scope>
    <source>
        <strain evidence="7 8">L4-6</strain>
    </source>
</reference>
<dbReference type="OrthoDB" id="9806939at2"/>
<dbReference type="Gene3D" id="1.10.287.470">
    <property type="entry name" value="Helix hairpin bin"/>
    <property type="match status" value="1"/>
</dbReference>
<evidence type="ECO:0000259" key="4">
    <source>
        <dbReference type="Pfam" id="PF25954"/>
    </source>
</evidence>
<dbReference type="Gene3D" id="2.40.30.170">
    <property type="match status" value="1"/>
</dbReference>
<evidence type="ECO:0000259" key="5">
    <source>
        <dbReference type="Pfam" id="PF25973"/>
    </source>
</evidence>
<name>A0A369UPN8_9GAMM</name>
<dbReference type="InterPro" id="IPR051909">
    <property type="entry name" value="MFP_Cation_Efflux"/>
</dbReference>
<accession>A0A369UPN8</accession>
<keyword evidence="2" id="KW-0813">Transport</keyword>
<sequence length="371" mass="38538">MIDSLPRVSLAVALTLLMAACTNTPGGAADAPAVVADHGVLRIPEKSPLRSRIKVAPVEWRETPHVLIAPAVVEADPARTVNILAPLTGRVVELKVGLGAQVTRGQLLAVIASGDFAQAQSDATKAADVLGLAKKSLERAQGVKDAGGSAQKDLEAAQSAYVQAQAEATRAQTRLAVLGASTHDKGGSRRIEITAPQSGTVTTLATAAGAYANDPNAVLMTVTNLDHVWITANVAENEAAQIAAGQPVDVTLPAWPERSFHGTVQFVSTVLDPDSRRLKARIALANADGALKPNMFATANFQVPQPKAAFVPQSALLMNNDSVTVFVEVSPWAFARRTVVLGSDEGANARIVKGLMAGDRVVVAGGVLIND</sequence>
<keyword evidence="8" id="KW-1185">Reference proteome</keyword>
<evidence type="ECO:0000259" key="6">
    <source>
        <dbReference type="Pfam" id="PF25975"/>
    </source>
</evidence>
<evidence type="ECO:0000313" key="8">
    <source>
        <dbReference type="Proteomes" id="UP000253782"/>
    </source>
</evidence>
<dbReference type="PROSITE" id="PS51257">
    <property type="entry name" value="PROKAR_LIPOPROTEIN"/>
    <property type="match status" value="1"/>
</dbReference>
<dbReference type="Gene3D" id="2.40.420.20">
    <property type="match status" value="1"/>
</dbReference>
<dbReference type="InterPro" id="IPR058649">
    <property type="entry name" value="CzcB_C"/>
</dbReference>
<dbReference type="InterPro" id="IPR058792">
    <property type="entry name" value="Beta-barrel_RND_2"/>
</dbReference>
<keyword evidence="3" id="KW-0732">Signal</keyword>
<gene>
    <name evidence="7" type="ORF">DVJ77_08100</name>
</gene>
<dbReference type="Proteomes" id="UP000253782">
    <property type="component" value="Unassembled WGS sequence"/>
</dbReference>
<dbReference type="GO" id="GO:0016020">
    <property type="term" value="C:membrane"/>
    <property type="evidence" value="ECO:0007669"/>
    <property type="project" value="InterPro"/>
</dbReference>
<proteinExistence type="inferred from homology"/>
<organism evidence="7 8">
    <name type="scientific">Dyella tabacisoli</name>
    <dbReference type="NCBI Taxonomy" id="2282381"/>
    <lineage>
        <taxon>Bacteria</taxon>
        <taxon>Pseudomonadati</taxon>
        <taxon>Pseudomonadota</taxon>
        <taxon>Gammaproteobacteria</taxon>
        <taxon>Lysobacterales</taxon>
        <taxon>Rhodanobacteraceae</taxon>
        <taxon>Dyella</taxon>
    </lineage>
</organism>
<dbReference type="GO" id="GO:0022857">
    <property type="term" value="F:transmembrane transporter activity"/>
    <property type="evidence" value="ECO:0007669"/>
    <property type="project" value="InterPro"/>
</dbReference>
<dbReference type="EMBL" id="QQAH01000006">
    <property type="protein sequence ID" value="RDD82437.1"/>
    <property type="molecule type" value="Genomic_DNA"/>
</dbReference>
<evidence type="ECO:0000256" key="2">
    <source>
        <dbReference type="ARBA" id="ARBA00022448"/>
    </source>
</evidence>
<feature type="signal peptide" evidence="3">
    <location>
        <begin position="1"/>
        <end position="28"/>
    </location>
</feature>
<feature type="domain" description="CzcB-like barrel-sandwich hybrid" evidence="5">
    <location>
        <begin position="79"/>
        <end position="217"/>
    </location>
</feature>
<dbReference type="Pfam" id="PF25973">
    <property type="entry name" value="BSH_CzcB"/>
    <property type="match status" value="1"/>
</dbReference>
<feature type="domain" description="CusB-like beta-barrel" evidence="4">
    <location>
        <begin position="228"/>
        <end position="302"/>
    </location>
</feature>
<feature type="chain" id="PRO_5017050956" evidence="3">
    <location>
        <begin position="29"/>
        <end position="371"/>
    </location>
</feature>
<evidence type="ECO:0000313" key="7">
    <source>
        <dbReference type="EMBL" id="RDD82437.1"/>
    </source>
</evidence>
<dbReference type="InterPro" id="IPR058647">
    <property type="entry name" value="BSH_CzcB-like"/>
</dbReference>
<dbReference type="PANTHER" id="PTHR30097:SF16">
    <property type="entry name" value="CATION EFFLUX SYSTEM (CZCB-LIKE)"/>
    <property type="match status" value="1"/>
</dbReference>
<dbReference type="InterPro" id="IPR006143">
    <property type="entry name" value="RND_pump_MFP"/>
</dbReference>
<protein>
    <submittedName>
        <fullName evidence="7">Efflux RND transporter periplasmic adaptor subunit</fullName>
    </submittedName>
</protein>
<evidence type="ECO:0000256" key="1">
    <source>
        <dbReference type="ARBA" id="ARBA00009477"/>
    </source>
</evidence>
<comment type="similarity">
    <text evidence="1">Belongs to the membrane fusion protein (MFP) (TC 8.A.1) family.</text>
</comment>
<dbReference type="NCBIfam" id="TIGR01730">
    <property type="entry name" value="RND_mfp"/>
    <property type="match status" value="1"/>
</dbReference>
<dbReference type="AlphaFoldDB" id="A0A369UPN8"/>
<feature type="domain" description="CzcB-like C-terminal circularly permuted SH3-like" evidence="6">
    <location>
        <begin position="311"/>
        <end position="365"/>
    </location>
</feature>
<dbReference type="Pfam" id="PF25975">
    <property type="entry name" value="CzcB_C"/>
    <property type="match status" value="1"/>
</dbReference>
<comment type="caution">
    <text evidence="7">The sequence shown here is derived from an EMBL/GenBank/DDBJ whole genome shotgun (WGS) entry which is preliminary data.</text>
</comment>
<dbReference type="Pfam" id="PF25954">
    <property type="entry name" value="Beta-barrel_RND_2"/>
    <property type="match status" value="1"/>
</dbReference>
<dbReference type="PANTHER" id="PTHR30097">
    <property type="entry name" value="CATION EFFLUX SYSTEM PROTEIN CUSB"/>
    <property type="match status" value="1"/>
</dbReference>
<dbReference type="FunFam" id="2.40.30.170:FF:000010">
    <property type="entry name" value="Efflux RND transporter periplasmic adaptor subunit"/>
    <property type="match status" value="1"/>
</dbReference>
<dbReference type="Gene3D" id="2.40.50.100">
    <property type="match status" value="1"/>
</dbReference>